<name>A0AAE0LVS3_9PEZI</name>
<sequence length="289" mass="30681">MPPTRIPTEEDFASIFPSHPTFPATQTSPISLVYPNPRESTTSILLLLHGLGDSEAPFTTFARNLSLPGVLSISIRGTAPLPALLTSTNNPNNQQQQGYHWGDDITFSSSSGQLDPDPGFATARRWITERLIGEVLLRRCGWEVGDVMVFGFGQGGSVALGLGSWLRRGGFEGSSEGASEGGGDGNGDGLGGRALKGVVSVGGGLPLSMVPPPVRGGGGVVGKAKTPVLVCCGRESEAVDADAEEVLEREFETVKVVRWNRSDDGMPRSRGEVLPMMQFFAERLRSGWL</sequence>
<dbReference type="GeneID" id="87844236"/>
<reference evidence="3" key="2">
    <citation type="submission" date="2023-06" db="EMBL/GenBank/DDBJ databases">
        <authorList>
            <consortium name="Lawrence Berkeley National Laboratory"/>
            <person name="Haridas S."/>
            <person name="Hensen N."/>
            <person name="Bonometti L."/>
            <person name="Westerberg I."/>
            <person name="Brannstrom I.O."/>
            <person name="Guillou S."/>
            <person name="Cros-Aarteil S."/>
            <person name="Calhoun S."/>
            <person name="Kuo A."/>
            <person name="Mondo S."/>
            <person name="Pangilinan J."/>
            <person name="Riley R."/>
            <person name="Labutti K."/>
            <person name="Andreopoulos B."/>
            <person name="Lipzen A."/>
            <person name="Chen C."/>
            <person name="Yanf M."/>
            <person name="Daum C."/>
            <person name="Ng V."/>
            <person name="Clum A."/>
            <person name="Steindorff A."/>
            <person name="Ohm R."/>
            <person name="Martin F."/>
            <person name="Silar P."/>
            <person name="Natvig D."/>
            <person name="Lalanne C."/>
            <person name="Gautier V."/>
            <person name="Ament-Velasquez S.L."/>
            <person name="Kruys A."/>
            <person name="Hutchinson M.I."/>
            <person name="Powell A.J."/>
            <person name="Barry K."/>
            <person name="Miller A.N."/>
            <person name="Grigoriev I.V."/>
            <person name="Debuchy R."/>
            <person name="Gladieux P."/>
            <person name="Thoren M.H."/>
            <person name="Johannesson H."/>
        </authorList>
    </citation>
    <scope>NUCLEOTIDE SEQUENCE</scope>
    <source>
        <strain evidence="3">CBS 168.71</strain>
    </source>
</reference>
<dbReference type="GO" id="GO:0052689">
    <property type="term" value="F:carboxylic ester hydrolase activity"/>
    <property type="evidence" value="ECO:0007669"/>
    <property type="project" value="TreeGrafter"/>
</dbReference>
<reference evidence="3" key="1">
    <citation type="journal article" date="2023" name="Mol. Phylogenet. Evol.">
        <title>Genome-scale phylogeny and comparative genomics of the fungal order Sordariales.</title>
        <authorList>
            <person name="Hensen N."/>
            <person name="Bonometti L."/>
            <person name="Westerberg I."/>
            <person name="Brannstrom I.O."/>
            <person name="Guillou S."/>
            <person name="Cros-Aarteil S."/>
            <person name="Calhoun S."/>
            <person name="Haridas S."/>
            <person name="Kuo A."/>
            <person name="Mondo S."/>
            <person name="Pangilinan J."/>
            <person name="Riley R."/>
            <person name="LaButti K."/>
            <person name="Andreopoulos B."/>
            <person name="Lipzen A."/>
            <person name="Chen C."/>
            <person name="Yan M."/>
            <person name="Daum C."/>
            <person name="Ng V."/>
            <person name="Clum A."/>
            <person name="Steindorff A."/>
            <person name="Ohm R.A."/>
            <person name="Martin F."/>
            <person name="Silar P."/>
            <person name="Natvig D.O."/>
            <person name="Lalanne C."/>
            <person name="Gautier V."/>
            <person name="Ament-Velasquez S.L."/>
            <person name="Kruys A."/>
            <person name="Hutchinson M.I."/>
            <person name="Powell A.J."/>
            <person name="Barry K."/>
            <person name="Miller A.N."/>
            <person name="Grigoriev I.V."/>
            <person name="Debuchy R."/>
            <person name="Gladieux P."/>
            <person name="Hiltunen Thoren M."/>
            <person name="Johannesson H."/>
        </authorList>
    </citation>
    <scope>NUCLEOTIDE SEQUENCE</scope>
    <source>
        <strain evidence="3">CBS 168.71</strain>
    </source>
</reference>
<dbReference type="SUPFAM" id="SSF53474">
    <property type="entry name" value="alpha/beta-Hydrolases"/>
    <property type="match status" value="1"/>
</dbReference>
<evidence type="ECO:0000256" key="1">
    <source>
        <dbReference type="ARBA" id="ARBA00006499"/>
    </source>
</evidence>
<proteinExistence type="inferred from homology"/>
<gene>
    <name evidence="3" type="ORF">B0H64DRAFT_454909</name>
</gene>
<evidence type="ECO:0000259" key="2">
    <source>
        <dbReference type="Pfam" id="PF02230"/>
    </source>
</evidence>
<organism evidence="3 4">
    <name type="scientific">Chaetomium fimeti</name>
    <dbReference type="NCBI Taxonomy" id="1854472"/>
    <lineage>
        <taxon>Eukaryota</taxon>
        <taxon>Fungi</taxon>
        <taxon>Dikarya</taxon>
        <taxon>Ascomycota</taxon>
        <taxon>Pezizomycotina</taxon>
        <taxon>Sordariomycetes</taxon>
        <taxon>Sordariomycetidae</taxon>
        <taxon>Sordariales</taxon>
        <taxon>Chaetomiaceae</taxon>
        <taxon>Chaetomium</taxon>
    </lineage>
</organism>
<dbReference type="Gene3D" id="3.40.50.1820">
    <property type="entry name" value="alpha/beta hydrolase"/>
    <property type="match status" value="1"/>
</dbReference>
<dbReference type="Proteomes" id="UP001278766">
    <property type="component" value="Unassembled WGS sequence"/>
</dbReference>
<dbReference type="InterPro" id="IPR050565">
    <property type="entry name" value="LYPA1-2/EST-like"/>
</dbReference>
<dbReference type="PANTHER" id="PTHR10655">
    <property type="entry name" value="LYSOPHOSPHOLIPASE-RELATED"/>
    <property type="match status" value="1"/>
</dbReference>
<dbReference type="GO" id="GO:0008474">
    <property type="term" value="F:palmitoyl-(protein) hydrolase activity"/>
    <property type="evidence" value="ECO:0007669"/>
    <property type="project" value="TreeGrafter"/>
</dbReference>
<comment type="caution">
    <text evidence="3">The sequence shown here is derived from an EMBL/GenBank/DDBJ whole genome shotgun (WGS) entry which is preliminary data.</text>
</comment>
<dbReference type="EMBL" id="JAUEPN010000002">
    <property type="protein sequence ID" value="KAK3299180.1"/>
    <property type="molecule type" value="Genomic_DNA"/>
</dbReference>
<protein>
    <recommendedName>
        <fullName evidence="2">Phospholipase/carboxylesterase/thioesterase domain-containing protein</fullName>
    </recommendedName>
</protein>
<dbReference type="Pfam" id="PF02230">
    <property type="entry name" value="Abhydrolase_2"/>
    <property type="match status" value="1"/>
</dbReference>
<keyword evidence="4" id="KW-1185">Reference proteome</keyword>
<dbReference type="PANTHER" id="PTHR10655:SF67">
    <property type="entry name" value="PHOSPHOLIPASE_CARBOXYLESTERASE SUPERFAMILY (AFU_ORTHOLOGUE AFUA_5G09340)"/>
    <property type="match status" value="1"/>
</dbReference>
<feature type="domain" description="Phospholipase/carboxylesterase/thioesterase" evidence="2">
    <location>
        <begin position="36"/>
        <end position="162"/>
    </location>
</feature>
<accession>A0AAE0LVS3</accession>
<comment type="similarity">
    <text evidence="1">Belongs to the AB hydrolase superfamily. AB hydrolase 2 family.</text>
</comment>
<evidence type="ECO:0000313" key="4">
    <source>
        <dbReference type="Proteomes" id="UP001278766"/>
    </source>
</evidence>
<evidence type="ECO:0000313" key="3">
    <source>
        <dbReference type="EMBL" id="KAK3299180.1"/>
    </source>
</evidence>
<dbReference type="InterPro" id="IPR029058">
    <property type="entry name" value="AB_hydrolase_fold"/>
</dbReference>
<dbReference type="AlphaFoldDB" id="A0AAE0LVS3"/>
<dbReference type="InterPro" id="IPR003140">
    <property type="entry name" value="PLipase/COase/thioEstase"/>
</dbReference>
<dbReference type="GO" id="GO:0005737">
    <property type="term" value="C:cytoplasm"/>
    <property type="evidence" value="ECO:0007669"/>
    <property type="project" value="TreeGrafter"/>
</dbReference>
<dbReference type="RefSeq" id="XP_062662694.1">
    <property type="nucleotide sequence ID" value="XM_062807288.1"/>
</dbReference>